<dbReference type="RefSeq" id="XP_024736311.1">
    <property type="nucleotide sequence ID" value="XM_024886885.1"/>
</dbReference>
<evidence type="ECO:0000259" key="2">
    <source>
        <dbReference type="PROSITE" id="PS00036"/>
    </source>
</evidence>
<dbReference type="SUPFAM" id="SSF57959">
    <property type="entry name" value="Leucine zipper domain"/>
    <property type="match status" value="1"/>
</dbReference>
<name>A0A2J6T8P4_9HELO</name>
<dbReference type="InterPro" id="IPR004827">
    <property type="entry name" value="bZIP"/>
</dbReference>
<sequence length="293" mass="33988">MGENLAQKEYKLIFRCPIMKKLGGAAGDFAALGKQDKKYPITIATVSGVLCTTPRMEKALSFVKMSRVIFPSIINRRRTFNPKMLEHTQDFFWEPAWYIQGVHSVPFGLDQPSPQDNSKFMSMIEDPKISTWNIPVLDESLSESSTPRAETEQHIEANNLNHNSRRRDSRKSMDAKKKRREQNRISQMAHRQRSKKQLEYFRNQLEECTQYNHTMYRTLQALGEKTQELACEIKHALSLQPPQPELEQSRIGSEEFQWPPWSHDGSPTLRRMGTEVAPLIGQSELPWWNGRIE</sequence>
<proteinExistence type="predicted"/>
<evidence type="ECO:0000313" key="4">
    <source>
        <dbReference type="Proteomes" id="UP000235371"/>
    </source>
</evidence>
<evidence type="ECO:0000256" key="1">
    <source>
        <dbReference type="SAM" id="MobiDB-lite"/>
    </source>
</evidence>
<dbReference type="OrthoDB" id="3507552at2759"/>
<reference evidence="3 4" key="1">
    <citation type="submission" date="2016-04" db="EMBL/GenBank/DDBJ databases">
        <title>A degradative enzymes factory behind the ericoid mycorrhizal symbiosis.</title>
        <authorList>
            <consortium name="DOE Joint Genome Institute"/>
            <person name="Martino E."/>
            <person name="Morin E."/>
            <person name="Grelet G."/>
            <person name="Kuo A."/>
            <person name="Kohler A."/>
            <person name="Daghino S."/>
            <person name="Barry K."/>
            <person name="Choi C."/>
            <person name="Cichocki N."/>
            <person name="Clum A."/>
            <person name="Copeland A."/>
            <person name="Hainaut M."/>
            <person name="Haridas S."/>
            <person name="Labutti K."/>
            <person name="Lindquist E."/>
            <person name="Lipzen A."/>
            <person name="Khouja H.-R."/>
            <person name="Murat C."/>
            <person name="Ohm R."/>
            <person name="Olson A."/>
            <person name="Spatafora J."/>
            <person name="Veneault-Fourrey C."/>
            <person name="Henrissat B."/>
            <person name="Grigoriev I."/>
            <person name="Martin F."/>
            <person name="Perotto S."/>
        </authorList>
    </citation>
    <scope>NUCLEOTIDE SEQUENCE [LARGE SCALE GENOMIC DNA]</scope>
    <source>
        <strain evidence="3 4">E</strain>
    </source>
</reference>
<gene>
    <name evidence="3" type="ORF">K444DRAFT_663829</name>
</gene>
<protein>
    <recommendedName>
        <fullName evidence="2">BZIP domain-containing protein</fullName>
    </recommendedName>
</protein>
<evidence type="ECO:0000313" key="3">
    <source>
        <dbReference type="EMBL" id="PMD59407.1"/>
    </source>
</evidence>
<dbReference type="Proteomes" id="UP000235371">
    <property type="component" value="Unassembled WGS sequence"/>
</dbReference>
<dbReference type="InterPro" id="IPR046347">
    <property type="entry name" value="bZIP_sf"/>
</dbReference>
<dbReference type="GO" id="GO:0003700">
    <property type="term" value="F:DNA-binding transcription factor activity"/>
    <property type="evidence" value="ECO:0007669"/>
    <property type="project" value="InterPro"/>
</dbReference>
<accession>A0A2J6T8P4</accession>
<feature type="domain" description="BZIP" evidence="2">
    <location>
        <begin position="178"/>
        <end position="193"/>
    </location>
</feature>
<dbReference type="CDD" id="cd14688">
    <property type="entry name" value="bZIP_YAP"/>
    <property type="match status" value="1"/>
</dbReference>
<dbReference type="PROSITE" id="PS00036">
    <property type="entry name" value="BZIP_BASIC"/>
    <property type="match status" value="1"/>
</dbReference>
<dbReference type="Gene3D" id="1.20.5.170">
    <property type="match status" value="1"/>
</dbReference>
<dbReference type="EMBL" id="KZ613816">
    <property type="protein sequence ID" value="PMD59407.1"/>
    <property type="molecule type" value="Genomic_DNA"/>
</dbReference>
<dbReference type="GeneID" id="36594962"/>
<feature type="region of interest" description="Disordered" evidence="1">
    <location>
        <begin position="141"/>
        <end position="196"/>
    </location>
</feature>
<organism evidence="3 4">
    <name type="scientific">Hyaloscypha bicolor E</name>
    <dbReference type="NCBI Taxonomy" id="1095630"/>
    <lineage>
        <taxon>Eukaryota</taxon>
        <taxon>Fungi</taxon>
        <taxon>Dikarya</taxon>
        <taxon>Ascomycota</taxon>
        <taxon>Pezizomycotina</taxon>
        <taxon>Leotiomycetes</taxon>
        <taxon>Helotiales</taxon>
        <taxon>Hyaloscyphaceae</taxon>
        <taxon>Hyaloscypha</taxon>
        <taxon>Hyaloscypha bicolor</taxon>
    </lineage>
</organism>
<dbReference type="InParanoid" id="A0A2J6T8P4"/>
<dbReference type="AlphaFoldDB" id="A0A2J6T8P4"/>
<keyword evidence="4" id="KW-1185">Reference proteome</keyword>